<dbReference type="GO" id="GO:0043186">
    <property type="term" value="C:P granule"/>
    <property type="evidence" value="ECO:0007669"/>
    <property type="project" value="UniProtKB-ARBA"/>
</dbReference>
<dbReference type="PANTHER" id="PTHR12547:SF18">
    <property type="entry name" value="PROTEIN TIS11"/>
    <property type="match status" value="1"/>
</dbReference>
<evidence type="ECO:0000256" key="5">
    <source>
        <dbReference type="PROSITE-ProRule" id="PRU00723"/>
    </source>
</evidence>
<dbReference type="OrthoDB" id="410307at2759"/>
<dbReference type="Gene3D" id="4.10.1000.10">
    <property type="entry name" value="Zinc finger, CCCH-type"/>
    <property type="match status" value="1"/>
</dbReference>
<dbReference type="Gene3D" id="6.10.250.3220">
    <property type="match status" value="1"/>
</dbReference>
<evidence type="ECO:0000313" key="7">
    <source>
        <dbReference type="EMBL" id="VDK84073.1"/>
    </source>
</evidence>
<proteinExistence type="predicted"/>
<organism evidence="7 8">
    <name type="scientific">Litomosoides sigmodontis</name>
    <name type="common">Filarial nematode worm</name>
    <dbReference type="NCBI Taxonomy" id="42156"/>
    <lineage>
        <taxon>Eukaryota</taxon>
        <taxon>Metazoa</taxon>
        <taxon>Ecdysozoa</taxon>
        <taxon>Nematoda</taxon>
        <taxon>Chromadorea</taxon>
        <taxon>Rhabditida</taxon>
        <taxon>Spirurina</taxon>
        <taxon>Spiruromorpha</taxon>
        <taxon>Filarioidea</taxon>
        <taxon>Onchocercidae</taxon>
        <taxon>Litomosoides</taxon>
    </lineage>
</organism>
<dbReference type="OMA" id="DFTNIRT"/>
<dbReference type="PROSITE" id="PS50103">
    <property type="entry name" value="ZF_C3H1"/>
    <property type="match status" value="2"/>
</dbReference>
<dbReference type="InterPro" id="IPR036855">
    <property type="entry name" value="Znf_CCCH_sf"/>
</dbReference>
<dbReference type="Proteomes" id="UP000277928">
    <property type="component" value="Unassembled WGS sequence"/>
</dbReference>
<evidence type="ECO:0000256" key="3">
    <source>
        <dbReference type="ARBA" id="ARBA00022771"/>
    </source>
</evidence>
<feature type="zinc finger region" description="C3H1-type" evidence="5">
    <location>
        <begin position="124"/>
        <end position="152"/>
    </location>
</feature>
<dbReference type="AlphaFoldDB" id="A0A3P6TLG3"/>
<dbReference type="FunFam" id="4.10.1000.10:FF:000001">
    <property type="entry name" value="zinc finger CCCH domain-containing protein 15-like"/>
    <property type="match status" value="1"/>
</dbReference>
<protein>
    <recommendedName>
        <fullName evidence="6">C3H1-type domain-containing protein</fullName>
    </recommendedName>
</protein>
<name>A0A3P6TLG3_LITSI</name>
<dbReference type="EMBL" id="UYRX01000576">
    <property type="protein sequence ID" value="VDK84073.1"/>
    <property type="molecule type" value="Genomic_DNA"/>
</dbReference>
<keyword evidence="4 5" id="KW-0862">Zinc</keyword>
<feature type="zinc finger region" description="C3H1-type" evidence="5">
    <location>
        <begin position="163"/>
        <end position="191"/>
    </location>
</feature>
<dbReference type="GO" id="GO:0080090">
    <property type="term" value="P:regulation of primary metabolic process"/>
    <property type="evidence" value="ECO:0007669"/>
    <property type="project" value="UniProtKB-ARBA"/>
</dbReference>
<evidence type="ECO:0000256" key="1">
    <source>
        <dbReference type="ARBA" id="ARBA00022723"/>
    </source>
</evidence>
<dbReference type="STRING" id="42156.A0A3P6TLG3"/>
<evidence type="ECO:0000256" key="4">
    <source>
        <dbReference type="ARBA" id="ARBA00022833"/>
    </source>
</evidence>
<dbReference type="GO" id="GO:0030154">
    <property type="term" value="P:cell differentiation"/>
    <property type="evidence" value="ECO:0007669"/>
    <property type="project" value="UniProtKB-ARBA"/>
</dbReference>
<dbReference type="GO" id="GO:0003729">
    <property type="term" value="F:mRNA binding"/>
    <property type="evidence" value="ECO:0007669"/>
    <property type="project" value="InterPro"/>
</dbReference>
<keyword evidence="1 5" id="KW-0479">Metal-binding</keyword>
<accession>A0A3P6TLG3</accession>
<feature type="domain" description="C3H1-type" evidence="6">
    <location>
        <begin position="124"/>
        <end position="152"/>
    </location>
</feature>
<dbReference type="Pfam" id="PF00642">
    <property type="entry name" value="zf-CCCH"/>
    <property type="match status" value="2"/>
</dbReference>
<keyword evidence="3 5" id="KW-0863">Zinc-finger</keyword>
<feature type="domain" description="C3H1-type" evidence="6">
    <location>
        <begin position="163"/>
        <end position="191"/>
    </location>
</feature>
<evidence type="ECO:0000256" key="2">
    <source>
        <dbReference type="ARBA" id="ARBA00022737"/>
    </source>
</evidence>
<gene>
    <name evidence="7" type="ORF">NLS_LOCUS6490</name>
</gene>
<dbReference type="SMART" id="SM00356">
    <property type="entry name" value="ZnF_C3H1"/>
    <property type="match status" value="2"/>
</dbReference>
<keyword evidence="8" id="KW-1185">Reference proteome</keyword>
<evidence type="ECO:0000259" key="6">
    <source>
        <dbReference type="PROSITE" id="PS50103"/>
    </source>
</evidence>
<dbReference type="SUPFAM" id="SSF90229">
    <property type="entry name" value="CCCH zinc finger"/>
    <property type="match status" value="2"/>
</dbReference>
<dbReference type="PANTHER" id="PTHR12547">
    <property type="entry name" value="CCCH ZINC FINGER/TIS11-RELATED"/>
    <property type="match status" value="1"/>
</dbReference>
<sequence length="322" mass="37263">MTNFKNPRNISFVPISNLAPVPVEFREFLYQTYGIERNVMAYFNRYEPNSLELSFEYHKCYSSFYKRIYITDRGELNYIDTSARRERVVSEGIKTGICSSRYTWQVLTDVEREQLKKDYRRKSTYKTSLCRRFRKTGDCHHGQTCIFAHGEGELRPPPPAHPKYKTQLCNNFLKWNYCPYGGRCQFIHERLNKSIGFTNLKEIVNPITVENNPYMQNFNVGQLKTSINHMNPPVIFGRPFPLAKQNGFCYPATNPVFNGVRNVGGCTRTINNHNIEDIVDRGHSVGNVNSVKSNNVGNHNLNPVRSDGVLKWINEGLNKMLV</sequence>
<reference evidence="7 8" key="1">
    <citation type="submission" date="2018-08" db="EMBL/GenBank/DDBJ databases">
        <authorList>
            <person name="Laetsch R D."/>
            <person name="Stevens L."/>
            <person name="Kumar S."/>
            <person name="Blaxter L. M."/>
        </authorList>
    </citation>
    <scope>NUCLEOTIDE SEQUENCE [LARGE SCALE GENOMIC DNA]</scope>
</reference>
<dbReference type="FunFam" id="4.10.1000.10:FF:000018">
    <property type="entry name" value="Zinc finger protein"/>
    <property type="match status" value="1"/>
</dbReference>
<dbReference type="InterPro" id="IPR000571">
    <property type="entry name" value="Znf_CCCH"/>
</dbReference>
<evidence type="ECO:0000313" key="8">
    <source>
        <dbReference type="Proteomes" id="UP000277928"/>
    </source>
</evidence>
<dbReference type="GO" id="GO:0010468">
    <property type="term" value="P:regulation of gene expression"/>
    <property type="evidence" value="ECO:0007669"/>
    <property type="project" value="UniProtKB-ARBA"/>
</dbReference>
<keyword evidence="2" id="KW-0677">Repeat</keyword>
<dbReference type="GO" id="GO:0008270">
    <property type="term" value="F:zinc ion binding"/>
    <property type="evidence" value="ECO:0007669"/>
    <property type="project" value="UniProtKB-KW"/>
</dbReference>
<dbReference type="InterPro" id="IPR045877">
    <property type="entry name" value="ZFP36-like"/>
</dbReference>